<protein>
    <submittedName>
        <fullName evidence="1">Uncharacterized protein</fullName>
    </submittedName>
</protein>
<dbReference type="AlphaFoldDB" id="A0A0A9CRG8"/>
<reference evidence="1" key="1">
    <citation type="submission" date="2014-09" db="EMBL/GenBank/DDBJ databases">
        <authorList>
            <person name="Magalhaes I.L.F."/>
            <person name="Oliveira U."/>
            <person name="Santos F.R."/>
            <person name="Vidigal T.H.D.A."/>
            <person name="Brescovit A.D."/>
            <person name="Santos A.J."/>
        </authorList>
    </citation>
    <scope>NUCLEOTIDE SEQUENCE</scope>
    <source>
        <tissue evidence="1">Shoot tissue taken approximately 20 cm above the soil surface</tissue>
    </source>
</reference>
<organism evidence="1">
    <name type="scientific">Arundo donax</name>
    <name type="common">Giant reed</name>
    <name type="synonym">Donax arundinaceus</name>
    <dbReference type="NCBI Taxonomy" id="35708"/>
    <lineage>
        <taxon>Eukaryota</taxon>
        <taxon>Viridiplantae</taxon>
        <taxon>Streptophyta</taxon>
        <taxon>Embryophyta</taxon>
        <taxon>Tracheophyta</taxon>
        <taxon>Spermatophyta</taxon>
        <taxon>Magnoliopsida</taxon>
        <taxon>Liliopsida</taxon>
        <taxon>Poales</taxon>
        <taxon>Poaceae</taxon>
        <taxon>PACMAD clade</taxon>
        <taxon>Arundinoideae</taxon>
        <taxon>Arundineae</taxon>
        <taxon>Arundo</taxon>
    </lineage>
</organism>
<sequence length="36" mass="4016">METLTRKKHTSGAILAFELPESLATFNQANRHTSIT</sequence>
<dbReference type="EMBL" id="GBRH01219739">
    <property type="protein sequence ID" value="JAD78156.1"/>
    <property type="molecule type" value="Transcribed_RNA"/>
</dbReference>
<accession>A0A0A9CRG8</accession>
<evidence type="ECO:0000313" key="1">
    <source>
        <dbReference type="EMBL" id="JAD78156.1"/>
    </source>
</evidence>
<proteinExistence type="predicted"/>
<reference evidence="1" key="2">
    <citation type="journal article" date="2015" name="Data Brief">
        <title>Shoot transcriptome of the giant reed, Arundo donax.</title>
        <authorList>
            <person name="Barrero R.A."/>
            <person name="Guerrero F.D."/>
            <person name="Moolhuijzen P."/>
            <person name="Goolsby J.A."/>
            <person name="Tidwell J."/>
            <person name="Bellgard S.E."/>
            <person name="Bellgard M.I."/>
        </authorList>
    </citation>
    <scope>NUCLEOTIDE SEQUENCE</scope>
    <source>
        <tissue evidence="1">Shoot tissue taken approximately 20 cm above the soil surface</tissue>
    </source>
</reference>
<name>A0A0A9CRG8_ARUDO</name>